<evidence type="ECO:0000313" key="4">
    <source>
        <dbReference type="EMBL" id="KAF5841553.1"/>
    </source>
</evidence>
<dbReference type="Proteomes" id="UP000815325">
    <property type="component" value="Unassembled WGS sequence"/>
</dbReference>
<protein>
    <submittedName>
        <fullName evidence="4">Acyl-CoA dehydrogenase/oxidase C-terminal</fullName>
    </submittedName>
</protein>
<dbReference type="PANTHER" id="PTHR10909">
    <property type="entry name" value="ELECTRON TRANSPORT OXIDOREDUCTASE"/>
    <property type="match status" value="1"/>
</dbReference>
<feature type="domain" description="Acyl-CoA oxidase C-terminal" evidence="3">
    <location>
        <begin position="18"/>
        <end position="132"/>
    </location>
</feature>
<dbReference type="Gene3D" id="1.20.140.10">
    <property type="entry name" value="Butyryl-CoA Dehydrogenase, subunit A, domain 3"/>
    <property type="match status" value="1"/>
</dbReference>
<evidence type="ECO:0000259" key="3">
    <source>
        <dbReference type="Pfam" id="PF01756"/>
    </source>
</evidence>
<dbReference type="SUPFAM" id="SSF47203">
    <property type="entry name" value="Acyl-CoA dehydrogenase C-terminal domain-like"/>
    <property type="match status" value="1"/>
</dbReference>
<comment type="caution">
    <text evidence="4">The sequence shown here is derived from an EMBL/GenBank/DDBJ whole genome shotgun (WGS) entry which is preliminary data.</text>
</comment>
<comment type="similarity">
    <text evidence="1">Belongs to the acyl-CoA oxidase family.</text>
</comment>
<evidence type="ECO:0000313" key="5">
    <source>
        <dbReference type="Proteomes" id="UP000815325"/>
    </source>
</evidence>
<accession>A0ABQ7H3W7</accession>
<organism evidence="4 5">
    <name type="scientific">Dunaliella salina</name>
    <name type="common">Green alga</name>
    <name type="synonym">Protococcus salinus</name>
    <dbReference type="NCBI Taxonomy" id="3046"/>
    <lineage>
        <taxon>Eukaryota</taxon>
        <taxon>Viridiplantae</taxon>
        <taxon>Chlorophyta</taxon>
        <taxon>core chlorophytes</taxon>
        <taxon>Chlorophyceae</taxon>
        <taxon>CS clade</taxon>
        <taxon>Chlamydomonadales</taxon>
        <taxon>Dunaliellaceae</taxon>
        <taxon>Dunaliella</taxon>
    </lineage>
</organism>
<keyword evidence="2" id="KW-0560">Oxidoreductase</keyword>
<proteinExistence type="inferred from homology"/>
<name>A0ABQ7H3W7_DUNSA</name>
<dbReference type="EMBL" id="MU069483">
    <property type="protein sequence ID" value="KAF5841553.1"/>
    <property type="molecule type" value="Genomic_DNA"/>
</dbReference>
<evidence type="ECO:0000256" key="2">
    <source>
        <dbReference type="ARBA" id="ARBA00023002"/>
    </source>
</evidence>
<dbReference type="InterPro" id="IPR002655">
    <property type="entry name" value="Acyl-CoA_oxidase_C"/>
</dbReference>
<evidence type="ECO:0000256" key="1">
    <source>
        <dbReference type="ARBA" id="ARBA00006288"/>
    </source>
</evidence>
<gene>
    <name evidence="4" type="ORF">DUNSADRAFT_12481</name>
</gene>
<keyword evidence="5" id="KW-1185">Reference proteome</keyword>
<reference evidence="4" key="1">
    <citation type="submission" date="2017-08" db="EMBL/GenBank/DDBJ databases">
        <authorList>
            <person name="Polle J.E."/>
            <person name="Barry K."/>
            <person name="Cushman J."/>
            <person name="Schmutz J."/>
            <person name="Tran D."/>
            <person name="Hathwaick L.T."/>
            <person name="Yim W.C."/>
            <person name="Jenkins J."/>
            <person name="Mckie-Krisberg Z.M."/>
            <person name="Prochnik S."/>
            <person name="Lindquist E."/>
            <person name="Dockter R.B."/>
            <person name="Adam C."/>
            <person name="Molina H."/>
            <person name="Bunkerborg J."/>
            <person name="Jin E."/>
            <person name="Buchheim M."/>
            <person name="Magnuson J."/>
        </authorList>
    </citation>
    <scope>NUCLEOTIDE SEQUENCE</scope>
    <source>
        <strain evidence="4">CCAP 19/18</strain>
    </source>
</reference>
<dbReference type="InterPro" id="IPR036250">
    <property type="entry name" value="AcylCo_DH-like_C"/>
</dbReference>
<dbReference type="PANTHER" id="PTHR10909:SF250">
    <property type="entry name" value="PEROXISOMAL ACYL-COENZYME A OXIDASE 1"/>
    <property type="match status" value="1"/>
</dbReference>
<dbReference type="Pfam" id="PF01756">
    <property type="entry name" value="ACOX"/>
    <property type="match status" value="1"/>
</dbReference>
<sequence length="138" mass="14990">MAELHSNMLSSIAALHSSGKIGGREQAVLHQLASLFALTHIEAHLGDYMEDGYLTGAQAASIHERQNALLLELRPNAVALVDAFGIEDYVLNSALGRQDGDVYTALLDMAQGSPLNRSQEGPAWHEVLKPVMVKRSRM</sequence>
<dbReference type="InterPro" id="IPR012258">
    <property type="entry name" value="Acyl-CoA_oxidase"/>
</dbReference>